<organism evidence="1 2">
    <name type="scientific">Muricoprocola aceti</name>
    <dbReference type="NCBI Taxonomy" id="2981772"/>
    <lineage>
        <taxon>Bacteria</taxon>
        <taxon>Bacillati</taxon>
        <taxon>Bacillota</taxon>
        <taxon>Clostridia</taxon>
        <taxon>Lachnospirales</taxon>
        <taxon>Lachnospiraceae</taxon>
        <taxon>Muricoprocola</taxon>
    </lineage>
</organism>
<keyword evidence="2" id="KW-1185">Reference proteome</keyword>
<evidence type="ECO:0000313" key="2">
    <source>
        <dbReference type="Proteomes" id="UP001652338"/>
    </source>
</evidence>
<protein>
    <submittedName>
        <fullName evidence="1">Uncharacterized protein</fullName>
    </submittedName>
</protein>
<dbReference type="RefSeq" id="WP_256298451.1">
    <property type="nucleotide sequence ID" value="NZ_JAOQKE010000002.1"/>
</dbReference>
<reference evidence="1 2" key="1">
    <citation type="journal article" date="2021" name="ISME Commun">
        <title>Automated analysis of genomic sequences facilitates high-throughput and comprehensive description of bacteria.</title>
        <authorList>
            <person name="Hitch T.C.A."/>
        </authorList>
    </citation>
    <scope>NUCLEOTIDE SEQUENCE [LARGE SCALE GENOMIC DNA]</scope>
    <source>
        <strain evidence="1 2">Sanger_29</strain>
    </source>
</reference>
<proteinExistence type="predicted"/>
<dbReference type="Proteomes" id="UP001652338">
    <property type="component" value="Unassembled WGS sequence"/>
</dbReference>
<dbReference type="EMBL" id="JAOQKE010000002">
    <property type="protein sequence ID" value="MCU6724176.1"/>
    <property type="molecule type" value="Genomic_DNA"/>
</dbReference>
<gene>
    <name evidence="1" type="ORF">OCV47_02190</name>
</gene>
<name>A0ABT2SIM0_9FIRM</name>
<evidence type="ECO:0000313" key="1">
    <source>
        <dbReference type="EMBL" id="MCU6724176.1"/>
    </source>
</evidence>
<sequence length="118" mass="13696">MIDWEKPLWGDPAQDLGHMLAPTTTFWKTDVILEDCIVQDFITEYQVAVNGRINMGDLRTRVNIFLPVTCLRGITWCAMAYVEYRKPGRAIANPETFEKIKAYLSDDFLEKIHLFLLK</sequence>
<comment type="caution">
    <text evidence="1">The sequence shown here is derived from an EMBL/GenBank/DDBJ whole genome shotgun (WGS) entry which is preliminary data.</text>
</comment>
<accession>A0ABT2SIM0</accession>